<dbReference type="EMBL" id="HACA01018112">
    <property type="protein sequence ID" value="CDW35473.1"/>
    <property type="molecule type" value="Transcribed_RNA"/>
</dbReference>
<proteinExistence type="predicted"/>
<organism evidence="1">
    <name type="scientific">Lepeophtheirus salmonis</name>
    <name type="common">Salmon louse</name>
    <name type="synonym">Caligus salmonis</name>
    <dbReference type="NCBI Taxonomy" id="72036"/>
    <lineage>
        <taxon>Eukaryota</taxon>
        <taxon>Metazoa</taxon>
        <taxon>Ecdysozoa</taxon>
        <taxon>Arthropoda</taxon>
        <taxon>Crustacea</taxon>
        <taxon>Multicrustacea</taxon>
        <taxon>Hexanauplia</taxon>
        <taxon>Copepoda</taxon>
        <taxon>Siphonostomatoida</taxon>
        <taxon>Caligidae</taxon>
        <taxon>Lepeophtheirus</taxon>
    </lineage>
</organism>
<dbReference type="AlphaFoldDB" id="A0A0K2UB70"/>
<reference evidence="1" key="1">
    <citation type="submission" date="2014-05" db="EMBL/GenBank/DDBJ databases">
        <authorList>
            <person name="Chronopoulou M."/>
        </authorList>
    </citation>
    <scope>NUCLEOTIDE SEQUENCE</scope>
    <source>
        <tissue evidence="1">Whole organism</tissue>
    </source>
</reference>
<protein>
    <submittedName>
        <fullName evidence="1">Uncharacterized protein</fullName>
    </submittedName>
</protein>
<evidence type="ECO:0000313" key="1">
    <source>
        <dbReference type="EMBL" id="CDW35473.1"/>
    </source>
</evidence>
<feature type="non-terminal residue" evidence="1">
    <location>
        <position position="1"/>
    </location>
</feature>
<sequence>GLKSLYRIKCVTRCKILLNKLEKQDSRLPPTVPLWTLVFLVTSKGTFGNLIHN</sequence>
<name>A0A0K2UB70_LEPSM</name>
<accession>A0A0K2UB70</accession>